<dbReference type="EC" id="2.7.13.3" evidence="2"/>
<keyword evidence="4" id="KW-0808">Transferase</keyword>
<dbReference type="InterPro" id="IPR010910">
    <property type="entry name" value="Nitrate/nitrite_sensing_bac"/>
</dbReference>
<dbReference type="Gene3D" id="6.10.340.10">
    <property type="match status" value="1"/>
</dbReference>
<dbReference type="InterPro" id="IPR036890">
    <property type="entry name" value="HATPase_C_sf"/>
</dbReference>
<accession>A0ABQ2R5N8</accession>
<feature type="domain" description="NIT" evidence="11">
    <location>
        <begin position="49"/>
        <end position="302"/>
    </location>
</feature>
<dbReference type="Pfam" id="PF08376">
    <property type="entry name" value="NIT"/>
    <property type="match status" value="1"/>
</dbReference>
<evidence type="ECO:0000256" key="7">
    <source>
        <dbReference type="ARBA" id="ARBA00022989"/>
    </source>
</evidence>
<feature type="transmembrane region" description="Helical" evidence="9">
    <location>
        <begin position="12"/>
        <end position="31"/>
    </location>
</feature>
<keyword evidence="9" id="KW-0472">Membrane</keyword>
<dbReference type="PROSITE" id="PS50109">
    <property type="entry name" value="HIS_KIN"/>
    <property type="match status" value="1"/>
</dbReference>
<feature type="region of interest" description="Disordered" evidence="8">
    <location>
        <begin position="666"/>
        <end position="831"/>
    </location>
</feature>
<evidence type="ECO:0000256" key="1">
    <source>
        <dbReference type="ARBA" id="ARBA00000085"/>
    </source>
</evidence>
<name>A0ABQ2R5N8_9ACTN</name>
<organism evidence="12 13">
    <name type="scientific">Streptosporangium pseudovulgare</name>
    <dbReference type="NCBI Taxonomy" id="35765"/>
    <lineage>
        <taxon>Bacteria</taxon>
        <taxon>Bacillati</taxon>
        <taxon>Actinomycetota</taxon>
        <taxon>Actinomycetes</taxon>
        <taxon>Streptosporangiales</taxon>
        <taxon>Streptosporangiaceae</taxon>
        <taxon>Streptosporangium</taxon>
    </lineage>
</organism>
<dbReference type="Pfam" id="PF02518">
    <property type="entry name" value="HATPase_c"/>
    <property type="match status" value="1"/>
</dbReference>
<feature type="region of interest" description="Disordered" evidence="8">
    <location>
        <begin position="626"/>
        <end position="651"/>
    </location>
</feature>
<evidence type="ECO:0000259" key="11">
    <source>
        <dbReference type="PROSITE" id="PS50906"/>
    </source>
</evidence>
<evidence type="ECO:0000256" key="3">
    <source>
        <dbReference type="ARBA" id="ARBA00022553"/>
    </source>
</evidence>
<evidence type="ECO:0000256" key="4">
    <source>
        <dbReference type="ARBA" id="ARBA00022679"/>
    </source>
</evidence>
<keyword evidence="6" id="KW-0418">Kinase</keyword>
<dbReference type="Gene3D" id="3.30.565.10">
    <property type="entry name" value="Histidine kinase-like ATPase, C-terminal domain"/>
    <property type="match status" value="1"/>
</dbReference>
<comment type="caution">
    <text evidence="12">The sequence shown here is derived from an EMBL/GenBank/DDBJ whole genome shotgun (WGS) entry which is preliminary data.</text>
</comment>
<keyword evidence="5 9" id="KW-0812">Transmembrane</keyword>
<evidence type="ECO:0000256" key="9">
    <source>
        <dbReference type="SAM" id="Phobius"/>
    </source>
</evidence>
<dbReference type="SMART" id="SM00387">
    <property type="entry name" value="HATPase_c"/>
    <property type="match status" value="1"/>
</dbReference>
<keyword evidence="13" id="KW-1185">Reference proteome</keyword>
<dbReference type="InterPro" id="IPR013587">
    <property type="entry name" value="Nitrate/nitrite_sensing"/>
</dbReference>
<comment type="catalytic activity">
    <reaction evidence="1">
        <text>ATP + protein L-histidine = ADP + protein N-phospho-L-histidine.</text>
        <dbReference type="EC" id="2.7.13.3"/>
    </reaction>
</comment>
<evidence type="ECO:0000313" key="13">
    <source>
        <dbReference type="Proteomes" id="UP000611554"/>
    </source>
</evidence>
<evidence type="ECO:0000256" key="8">
    <source>
        <dbReference type="SAM" id="MobiDB-lite"/>
    </source>
</evidence>
<dbReference type="PANTHER" id="PTHR45436">
    <property type="entry name" value="SENSOR HISTIDINE KINASE YKOH"/>
    <property type="match status" value="1"/>
</dbReference>
<proteinExistence type="predicted"/>
<dbReference type="RefSeq" id="WP_189248462.1">
    <property type="nucleotide sequence ID" value="NZ_BMQJ01000011.1"/>
</dbReference>
<evidence type="ECO:0000256" key="5">
    <source>
        <dbReference type="ARBA" id="ARBA00022692"/>
    </source>
</evidence>
<dbReference type="EMBL" id="BMQJ01000011">
    <property type="protein sequence ID" value="GGQ10080.1"/>
    <property type="molecule type" value="Genomic_DNA"/>
</dbReference>
<feature type="compositionally biased region" description="Low complexity" evidence="8">
    <location>
        <begin position="670"/>
        <end position="685"/>
    </location>
</feature>
<protein>
    <recommendedName>
        <fullName evidence="2">histidine kinase</fullName>
        <ecNumber evidence="2">2.7.13.3</ecNumber>
    </recommendedName>
</protein>
<dbReference type="PROSITE" id="PS50906">
    <property type="entry name" value="NIT"/>
    <property type="match status" value="1"/>
</dbReference>
<evidence type="ECO:0000256" key="6">
    <source>
        <dbReference type="ARBA" id="ARBA00022777"/>
    </source>
</evidence>
<feature type="compositionally biased region" description="Low complexity" evidence="8">
    <location>
        <begin position="723"/>
        <end position="735"/>
    </location>
</feature>
<keyword evidence="3" id="KW-0597">Phosphoprotein</keyword>
<dbReference type="Proteomes" id="UP000611554">
    <property type="component" value="Unassembled WGS sequence"/>
</dbReference>
<dbReference type="InterPro" id="IPR003594">
    <property type="entry name" value="HATPase_dom"/>
</dbReference>
<feature type="compositionally biased region" description="Pro residues" evidence="8">
    <location>
        <begin position="736"/>
        <end position="745"/>
    </location>
</feature>
<feature type="domain" description="Histidine kinase" evidence="10">
    <location>
        <begin position="519"/>
        <end position="624"/>
    </location>
</feature>
<keyword evidence="7 9" id="KW-1133">Transmembrane helix</keyword>
<reference evidence="13" key="1">
    <citation type="journal article" date="2019" name="Int. J. Syst. Evol. Microbiol.">
        <title>The Global Catalogue of Microorganisms (GCM) 10K type strain sequencing project: providing services to taxonomists for standard genome sequencing and annotation.</title>
        <authorList>
            <consortium name="The Broad Institute Genomics Platform"/>
            <consortium name="The Broad Institute Genome Sequencing Center for Infectious Disease"/>
            <person name="Wu L."/>
            <person name="Ma J."/>
        </authorList>
    </citation>
    <scope>NUCLEOTIDE SEQUENCE [LARGE SCALE GENOMIC DNA]</scope>
    <source>
        <strain evidence="13">JCM 3115</strain>
    </source>
</reference>
<dbReference type="PANTHER" id="PTHR45436:SF5">
    <property type="entry name" value="SENSOR HISTIDINE KINASE TRCS"/>
    <property type="match status" value="1"/>
</dbReference>
<feature type="compositionally biased region" description="Basic and acidic residues" evidence="8">
    <location>
        <begin position="687"/>
        <end position="699"/>
    </location>
</feature>
<sequence>MRVRDPRLRTKVTALLVSLVALWAFTAWVTVRDGLNMLGVATLSTEVADPGEQLIVALQAERRLTAVTLGRPGGPRQRQQALTTQRGRTDEAAASFRTLTAGRAVELLGGDALGRHLDETRRLLDDLAAARGAIDNGQMDRARAAAMFTGIVDAVFRVYDSMATLDDEEIAGDTRALIRMNRARDLLAQEDALVAGALTAGRFTGAERVQLTQLVGNRQLLISQSMDELPDSDQDAYRRLSEGQQFTRLRSLETLLIGNDQAVPAGLVDAQQWSAVAQPAHSRLAEVVLASGAGVVERSGPVATGVIVRLALAGGLGLIAVIASIVLAITTARALIRQLEKLRDAARELADERLPSVVERIGHGQEVDVAAEAPELEFGSDQIGQVGQAFNAVQRTAIKVAAEQAQLRRDIADILRNLARRTQSLVHRQLSVLDVMERREDDPQELRDLFRLDHLATRMRRYAENLLVLAGASPGRAWRDSVPMIDVVRGALAEIEDYTRVDVLPLGDANLEGRAVGDVIHLVAELVENAASFSPPYTTVQVSGGVVAHGYALEIEDRGLGMSPEDIAAANERIANPPELKLAGNARLGLYVVSRLAERHEIRVAFKVSPYGGTTVVVLIPQELVSEGEEDGDGGRDRSGDPGIPAGVTVESSVRVPEAVFSAAPRAGLPAEPSPAAVSSGPGAAFRESRTWESARRTAEVSGAARTAPVTGERDGDGGDGEPVAAHRTAAAAAPAAPPVLPPPDTSHTPGGLPRRVPQTNLAAPLQEERPWPAEPEEPAGPGGDGEPSPDAIRAAMASFQAGTRRGRSEAAQLLSDEDDPADGPFREHDR</sequence>
<evidence type="ECO:0000259" key="10">
    <source>
        <dbReference type="PROSITE" id="PS50109"/>
    </source>
</evidence>
<dbReference type="SUPFAM" id="SSF55874">
    <property type="entry name" value="ATPase domain of HSP90 chaperone/DNA topoisomerase II/histidine kinase"/>
    <property type="match status" value="1"/>
</dbReference>
<evidence type="ECO:0000256" key="2">
    <source>
        <dbReference type="ARBA" id="ARBA00012438"/>
    </source>
</evidence>
<dbReference type="InterPro" id="IPR050428">
    <property type="entry name" value="TCS_sensor_his_kinase"/>
</dbReference>
<gene>
    <name evidence="12" type="ORF">GCM10010140_45510</name>
</gene>
<dbReference type="InterPro" id="IPR005467">
    <property type="entry name" value="His_kinase_dom"/>
</dbReference>
<evidence type="ECO:0000313" key="12">
    <source>
        <dbReference type="EMBL" id="GGQ10080.1"/>
    </source>
</evidence>